<dbReference type="Pfam" id="PF00672">
    <property type="entry name" value="HAMP"/>
    <property type="match status" value="1"/>
</dbReference>
<evidence type="ECO:0000259" key="13">
    <source>
        <dbReference type="PROSITE" id="PS50885"/>
    </source>
</evidence>
<comment type="catalytic activity">
    <reaction evidence="1">
        <text>ATP + protein L-histidine = ADP + protein N-phospho-L-histidine.</text>
        <dbReference type="EC" id="2.7.13.3"/>
    </reaction>
</comment>
<name>A0ABV9EGB1_9ACTN</name>
<dbReference type="Proteomes" id="UP001595891">
    <property type="component" value="Unassembled WGS sequence"/>
</dbReference>
<dbReference type="InterPro" id="IPR003660">
    <property type="entry name" value="HAMP_dom"/>
</dbReference>
<dbReference type="SMART" id="SM00304">
    <property type="entry name" value="HAMP"/>
    <property type="match status" value="1"/>
</dbReference>
<dbReference type="Gene3D" id="6.10.340.10">
    <property type="match status" value="1"/>
</dbReference>
<dbReference type="SMART" id="SM00388">
    <property type="entry name" value="HisKA"/>
    <property type="match status" value="1"/>
</dbReference>
<dbReference type="PROSITE" id="PS50885">
    <property type="entry name" value="HAMP"/>
    <property type="match status" value="1"/>
</dbReference>
<dbReference type="SUPFAM" id="SSF55874">
    <property type="entry name" value="ATPase domain of HSP90 chaperone/DNA topoisomerase II/histidine kinase"/>
    <property type="match status" value="1"/>
</dbReference>
<dbReference type="InterPro" id="IPR003661">
    <property type="entry name" value="HisK_dim/P_dom"/>
</dbReference>
<keyword evidence="10 11" id="KW-0472">Membrane</keyword>
<evidence type="ECO:0000256" key="2">
    <source>
        <dbReference type="ARBA" id="ARBA00004236"/>
    </source>
</evidence>
<dbReference type="Gene3D" id="3.30.565.10">
    <property type="entry name" value="Histidine kinase-like ATPase, C-terminal domain"/>
    <property type="match status" value="1"/>
</dbReference>
<dbReference type="PANTHER" id="PTHR45436:SF5">
    <property type="entry name" value="SENSOR HISTIDINE KINASE TRCS"/>
    <property type="match status" value="1"/>
</dbReference>
<dbReference type="PANTHER" id="PTHR45436">
    <property type="entry name" value="SENSOR HISTIDINE KINASE YKOH"/>
    <property type="match status" value="1"/>
</dbReference>
<dbReference type="RefSeq" id="WP_262843335.1">
    <property type="nucleotide sequence ID" value="NZ_JANZYP010000017.1"/>
</dbReference>
<dbReference type="Pfam" id="PF02518">
    <property type="entry name" value="HATPase_c"/>
    <property type="match status" value="1"/>
</dbReference>
<dbReference type="SUPFAM" id="SSF158472">
    <property type="entry name" value="HAMP domain-like"/>
    <property type="match status" value="1"/>
</dbReference>
<feature type="domain" description="Histidine kinase" evidence="12">
    <location>
        <begin position="141"/>
        <end position="352"/>
    </location>
</feature>
<dbReference type="EMBL" id="JBHSFN010000012">
    <property type="protein sequence ID" value="MFC4588453.1"/>
    <property type="molecule type" value="Genomic_DNA"/>
</dbReference>
<keyword evidence="7 14" id="KW-0418">Kinase</keyword>
<dbReference type="PROSITE" id="PS50109">
    <property type="entry name" value="HIS_KIN"/>
    <property type="match status" value="1"/>
</dbReference>
<evidence type="ECO:0000256" key="8">
    <source>
        <dbReference type="ARBA" id="ARBA00022989"/>
    </source>
</evidence>
<evidence type="ECO:0000313" key="15">
    <source>
        <dbReference type="Proteomes" id="UP001595891"/>
    </source>
</evidence>
<comment type="caution">
    <text evidence="14">The sequence shown here is derived from an EMBL/GenBank/DDBJ whole genome shotgun (WGS) entry which is preliminary data.</text>
</comment>
<keyword evidence="8 11" id="KW-1133">Transmembrane helix</keyword>
<feature type="transmembrane region" description="Helical" evidence="11">
    <location>
        <begin position="57"/>
        <end position="79"/>
    </location>
</feature>
<dbReference type="InterPro" id="IPR050428">
    <property type="entry name" value="TCS_sensor_his_kinase"/>
</dbReference>
<dbReference type="InterPro" id="IPR036890">
    <property type="entry name" value="HATPase_C_sf"/>
</dbReference>
<dbReference type="EC" id="2.7.13.3" evidence="3"/>
<keyword evidence="6 11" id="KW-0812">Transmembrane</keyword>
<comment type="subcellular location">
    <subcellularLocation>
        <location evidence="2">Cell membrane</location>
    </subcellularLocation>
</comment>
<evidence type="ECO:0000256" key="7">
    <source>
        <dbReference type="ARBA" id="ARBA00022777"/>
    </source>
</evidence>
<dbReference type="SUPFAM" id="SSF47384">
    <property type="entry name" value="Homodimeric domain of signal transducing histidine kinase"/>
    <property type="match status" value="1"/>
</dbReference>
<dbReference type="InterPro" id="IPR003594">
    <property type="entry name" value="HATPase_dom"/>
</dbReference>
<feature type="domain" description="HAMP" evidence="13">
    <location>
        <begin position="80"/>
        <end position="133"/>
    </location>
</feature>
<evidence type="ECO:0000313" key="14">
    <source>
        <dbReference type="EMBL" id="MFC4588453.1"/>
    </source>
</evidence>
<dbReference type="InterPro" id="IPR004358">
    <property type="entry name" value="Sig_transdc_His_kin-like_C"/>
</dbReference>
<dbReference type="Gene3D" id="1.10.287.130">
    <property type="match status" value="1"/>
</dbReference>
<keyword evidence="4" id="KW-0597">Phosphoprotein</keyword>
<dbReference type="InterPro" id="IPR036097">
    <property type="entry name" value="HisK_dim/P_sf"/>
</dbReference>
<organism evidence="14 15">
    <name type="scientific">Sphaerisporangium corydalis</name>
    <dbReference type="NCBI Taxonomy" id="1441875"/>
    <lineage>
        <taxon>Bacteria</taxon>
        <taxon>Bacillati</taxon>
        <taxon>Actinomycetota</taxon>
        <taxon>Actinomycetes</taxon>
        <taxon>Streptosporangiales</taxon>
        <taxon>Streptosporangiaceae</taxon>
        <taxon>Sphaerisporangium</taxon>
    </lineage>
</organism>
<evidence type="ECO:0000256" key="1">
    <source>
        <dbReference type="ARBA" id="ARBA00000085"/>
    </source>
</evidence>
<evidence type="ECO:0000256" key="10">
    <source>
        <dbReference type="ARBA" id="ARBA00023136"/>
    </source>
</evidence>
<evidence type="ECO:0000256" key="4">
    <source>
        <dbReference type="ARBA" id="ARBA00022553"/>
    </source>
</evidence>
<proteinExistence type="predicted"/>
<evidence type="ECO:0000256" key="5">
    <source>
        <dbReference type="ARBA" id="ARBA00022679"/>
    </source>
</evidence>
<keyword evidence="9" id="KW-0902">Two-component regulatory system</keyword>
<dbReference type="PRINTS" id="PR00344">
    <property type="entry name" value="BCTRLSENSOR"/>
</dbReference>
<reference evidence="15" key="1">
    <citation type="journal article" date="2019" name="Int. J. Syst. Evol. Microbiol.">
        <title>The Global Catalogue of Microorganisms (GCM) 10K type strain sequencing project: providing services to taxonomists for standard genome sequencing and annotation.</title>
        <authorList>
            <consortium name="The Broad Institute Genomics Platform"/>
            <consortium name="The Broad Institute Genome Sequencing Center for Infectious Disease"/>
            <person name="Wu L."/>
            <person name="Ma J."/>
        </authorList>
    </citation>
    <scope>NUCLEOTIDE SEQUENCE [LARGE SCALE GENOMIC DNA]</scope>
    <source>
        <strain evidence="15">CCUG 49560</strain>
    </source>
</reference>
<evidence type="ECO:0000259" key="12">
    <source>
        <dbReference type="PROSITE" id="PS50109"/>
    </source>
</evidence>
<accession>A0ABV9EGB1</accession>
<sequence>MARSTLRTRLTLLYAGPFLLSGAVLLAVPIVQASHTVPAGGRGGPSAPAGLDLSPVFAASAAGLAVMVVASVALGWVVAGRFLHPLRTITATARDISASNLHRRLDWTGRDDEFTDLARTLDDLFERLEASFASQRRFVANASHELRTPLTAERALIQVALADPAATTGTLRAMCQEVLALGEAQEHLIDSLLALAGSEQGIERREPVDLARVAGDVVAAREQEAARRGVHVHAALAAAPASGDPRLIESLVTNLVGNALRHNTAGGRVEIATSAAGGRARVTVGNTGPLVPPDQVDRLFEPFQRLGGHRAGGTGGHGLGLAIVRAIARAHGATLVARARPGGGLDVEVAFS</sequence>
<evidence type="ECO:0000256" key="6">
    <source>
        <dbReference type="ARBA" id="ARBA00022692"/>
    </source>
</evidence>
<evidence type="ECO:0000256" key="3">
    <source>
        <dbReference type="ARBA" id="ARBA00012438"/>
    </source>
</evidence>
<dbReference type="CDD" id="cd06225">
    <property type="entry name" value="HAMP"/>
    <property type="match status" value="1"/>
</dbReference>
<evidence type="ECO:0000256" key="11">
    <source>
        <dbReference type="SAM" id="Phobius"/>
    </source>
</evidence>
<keyword evidence="5" id="KW-0808">Transferase</keyword>
<protein>
    <recommendedName>
        <fullName evidence="3">histidine kinase</fullName>
        <ecNumber evidence="3">2.7.13.3</ecNumber>
    </recommendedName>
</protein>
<dbReference type="SMART" id="SM00387">
    <property type="entry name" value="HATPase_c"/>
    <property type="match status" value="1"/>
</dbReference>
<dbReference type="Pfam" id="PF00512">
    <property type="entry name" value="HisKA"/>
    <property type="match status" value="1"/>
</dbReference>
<dbReference type="CDD" id="cd00082">
    <property type="entry name" value="HisKA"/>
    <property type="match status" value="1"/>
</dbReference>
<dbReference type="GO" id="GO:0016301">
    <property type="term" value="F:kinase activity"/>
    <property type="evidence" value="ECO:0007669"/>
    <property type="project" value="UniProtKB-KW"/>
</dbReference>
<gene>
    <name evidence="14" type="ORF">ACFO8L_20360</name>
</gene>
<keyword evidence="15" id="KW-1185">Reference proteome</keyword>
<dbReference type="InterPro" id="IPR005467">
    <property type="entry name" value="His_kinase_dom"/>
</dbReference>
<evidence type="ECO:0000256" key="9">
    <source>
        <dbReference type="ARBA" id="ARBA00023012"/>
    </source>
</evidence>